<sequence>MYKGLVHLECFGYPPLLEVWLPSMRKKYCISMSQAMSQTSVCGARPFGVTAAKVCVCPAEEVVQLLQYKFLTLNHVTSNRCIPERMLSLWVVKTEEINSRSVCKRLCGIHCTDIFVIMPDIFNDDRQYNYISTRTNPNITYNNIVIERGYIGLRPIF</sequence>
<keyword evidence="2" id="KW-1185">Reference proteome</keyword>
<accession>A0A2P4QUJ5</accession>
<organism evidence="1 2">
    <name type="scientific">Rhizophagus irregularis (strain DAOM 181602 / DAOM 197198 / MUCL 43194)</name>
    <name type="common">Arbuscular mycorrhizal fungus</name>
    <name type="synonym">Glomus intraradices</name>
    <dbReference type="NCBI Taxonomy" id="747089"/>
    <lineage>
        <taxon>Eukaryota</taxon>
        <taxon>Fungi</taxon>
        <taxon>Fungi incertae sedis</taxon>
        <taxon>Mucoromycota</taxon>
        <taxon>Glomeromycotina</taxon>
        <taxon>Glomeromycetes</taxon>
        <taxon>Glomerales</taxon>
        <taxon>Glomeraceae</taxon>
        <taxon>Rhizophagus</taxon>
    </lineage>
</organism>
<reference evidence="1 2" key="2">
    <citation type="journal article" date="2018" name="New Phytol.">
        <title>High intraspecific genome diversity in the model arbuscular mycorrhizal symbiont Rhizophagus irregularis.</title>
        <authorList>
            <person name="Chen E.C.H."/>
            <person name="Morin E."/>
            <person name="Beaudet D."/>
            <person name="Noel J."/>
            <person name="Yildirir G."/>
            <person name="Ndikumana S."/>
            <person name="Charron P."/>
            <person name="St-Onge C."/>
            <person name="Giorgi J."/>
            <person name="Kruger M."/>
            <person name="Marton T."/>
            <person name="Ropars J."/>
            <person name="Grigoriev I.V."/>
            <person name="Hainaut M."/>
            <person name="Henrissat B."/>
            <person name="Roux C."/>
            <person name="Martin F."/>
            <person name="Corradi N."/>
        </authorList>
    </citation>
    <scope>NUCLEOTIDE SEQUENCE [LARGE SCALE GENOMIC DNA]</scope>
    <source>
        <strain evidence="1 2">DAOM 197198</strain>
    </source>
</reference>
<dbReference type="AlphaFoldDB" id="A0A2P4QUJ5"/>
<name>A0A2P4QUJ5_RHIID</name>
<dbReference type="EMBL" id="AUPC02000012">
    <property type="protein sequence ID" value="POG81330.1"/>
    <property type="molecule type" value="Genomic_DNA"/>
</dbReference>
<dbReference type="Proteomes" id="UP000018888">
    <property type="component" value="Unassembled WGS sequence"/>
</dbReference>
<protein>
    <submittedName>
        <fullName evidence="1">Uncharacterized protein</fullName>
    </submittedName>
</protein>
<proteinExistence type="predicted"/>
<comment type="caution">
    <text evidence="1">The sequence shown here is derived from an EMBL/GenBank/DDBJ whole genome shotgun (WGS) entry which is preliminary data.</text>
</comment>
<evidence type="ECO:0000313" key="1">
    <source>
        <dbReference type="EMBL" id="POG81330.1"/>
    </source>
</evidence>
<dbReference type="VEuPathDB" id="FungiDB:RhiirFUN_007857"/>
<gene>
    <name evidence="1" type="ORF">GLOIN_2v1835200</name>
</gene>
<evidence type="ECO:0000313" key="2">
    <source>
        <dbReference type="Proteomes" id="UP000018888"/>
    </source>
</evidence>
<reference evidence="1 2" key="1">
    <citation type="journal article" date="2013" name="Proc. Natl. Acad. Sci. U.S.A.">
        <title>Genome of an arbuscular mycorrhizal fungus provides insight into the oldest plant symbiosis.</title>
        <authorList>
            <person name="Tisserant E."/>
            <person name="Malbreil M."/>
            <person name="Kuo A."/>
            <person name="Kohler A."/>
            <person name="Symeonidi A."/>
            <person name="Balestrini R."/>
            <person name="Charron P."/>
            <person name="Duensing N."/>
            <person name="Frei Dit Frey N."/>
            <person name="Gianinazzi-Pearson V."/>
            <person name="Gilbert L.B."/>
            <person name="Handa Y."/>
            <person name="Herr J.R."/>
            <person name="Hijri M."/>
            <person name="Koul R."/>
            <person name="Kawaguchi M."/>
            <person name="Krajinski F."/>
            <person name="Lammers P.J."/>
            <person name="Masclaux F.G."/>
            <person name="Murat C."/>
            <person name="Morin E."/>
            <person name="Ndikumana S."/>
            <person name="Pagni M."/>
            <person name="Petitpierre D."/>
            <person name="Requena N."/>
            <person name="Rosikiewicz P."/>
            <person name="Riley R."/>
            <person name="Saito K."/>
            <person name="San Clemente H."/>
            <person name="Shapiro H."/>
            <person name="van Tuinen D."/>
            <person name="Becard G."/>
            <person name="Bonfante P."/>
            <person name="Paszkowski U."/>
            <person name="Shachar-Hill Y.Y."/>
            <person name="Tuskan G.A."/>
            <person name="Young P.W."/>
            <person name="Sanders I.R."/>
            <person name="Henrissat B."/>
            <person name="Rensing S.A."/>
            <person name="Grigoriev I.V."/>
            <person name="Corradi N."/>
            <person name="Roux C."/>
            <person name="Martin F."/>
        </authorList>
    </citation>
    <scope>NUCLEOTIDE SEQUENCE [LARGE SCALE GENOMIC DNA]</scope>
    <source>
        <strain evidence="1 2">DAOM 197198</strain>
    </source>
</reference>